<dbReference type="Gene3D" id="2.60.40.1910">
    <property type="match status" value="1"/>
</dbReference>
<evidence type="ECO:0000313" key="8">
    <source>
        <dbReference type="Proteomes" id="UP000053268"/>
    </source>
</evidence>
<dbReference type="PANTHER" id="PTHR11533:SF294">
    <property type="entry name" value="THYROTROPIN-RELEASING HORMONE-DEGRADING ECTOENZYME"/>
    <property type="match status" value="1"/>
</dbReference>
<dbReference type="Pfam" id="PF01433">
    <property type="entry name" value="Peptidase_M1"/>
    <property type="match status" value="1"/>
</dbReference>
<keyword evidence="7" id="KW-0378">Hydrolase</keyword>
<feature type="domain" description="Aminopeptidase N-like N-terminal" evidence="6">
    <location>
        <begin position="102"/>
        <end position="236"/>
    </location>
</feature>
<dbReference type="InterPro" id="IPR042097">
    <property type="entry name" value="Aminopeptidase_N-like_N_sf"/>
</dbReference>
<dbReference type="Gene3D" id="1.10.390.10">
    <property type="entry name" value="Neutral Protease Domain 2"/>
    <property type="match status" value="1"/>
</dbReference>
<evidence type="ECO:0000256" key="2">
    <source>
        <dbReference type="SAM" id="MobiDB-lite"/>
    </source>
</evidence>
<organism evidence="7 8">
    <name type="scientific">Papilio xuthus</name>
    <name type="common">Asian swallowtail butterfly</name>
    <dbReference type="NCBI Taxonomy" id="66420"/>
    <lineage>
        <taxon>Eukaryota</taxon>
        <taxon>Metazoa</taxon>
        <taxon>Ecdysozoa</taxon>
        <taxon>Arthropoda</taxon>
        <taxon>Hexapoda</taxon>
        <taxon>Insecta</taxon>
        <taxon>Pterygota</taxon>
        <taxon>Neoptera</taxon>
        <taxon>Endopterygota</taxon>
        <taxon>Lepidoptera</taxon>
        <taxon>Glossata</taxon>
        <taxon>Ditrysia</taxon>
        <taxon>Papilionoidea</taxon>
        <taxon>Papilionidae</taxon>
        <taxon>Papilioninae</taxon>
        <taxon>Papilio</taxon>
    </lineage>
</organism>
<evidence type="ECO:0000259" key="6">
    <source>
        <dbReference type="Pfam" id="PF17900"/>
    </source>
</evidence>
<dbReference type="GO" id="GO:0005737">
    <property type="term" value="C:cytoplasm"/>
    <property type="evidence" value="ECO:0007669"/>
    <property type="project" value="TreeGrafter"/>
</dbReference>
<dbReference type="GO" id="GO:0070006">
    <property type="term" value="F:metalloaminopeptidase activity"/>
    <property type="evidence" value="ECO:0007669"/>
    <property type="project" value="TreeGrafter"/>
</dbReference>
<dbReference type="InterPro" id="IPR014782">
    <property type="entry name" value="Peptidase_M1_dom"/>
</dbReference>
<feature type="region of interest" description="Disordered" evidence="2">
    <location>
        <begin position="67"/>
        <end position="97"/>
    </location>
</feature>
<dbReference type="PANTHER" id="PTHR11533">
    <property type="entry name" value="PROTEASE M1 ZINC METALLOPROTEASE"/>
    <property type="match status" value="1"/>
</dbReference>
<dbReference type="Proteomes" id="UP000053268">
    <property type="component" value="Unassembled WGS sequence"/>
</dbReference>
<keyword evidence="7" id="KW-0031">Aminopeptidase</keyword>
<feature type="compositionally biased region" description="Polar residues" evidence="2">
    <location>
        <begin position="72"/>
        <end position="83"/>
    </location>
</feature>
<feature type="domain" description="ERAP1-like C-terminal" evidence="5">
    <location>
        <begin position="612"/>
        <end position="917"/>
    </location>
</feature>
<dbReference type="InterPro" id="IPR050344">
    <property type="entry name" value="Peptidase_M1_aminopeptidases"/>
</dbReference>
<dbReference type="InterPro" id="IPR027268">
    <property type="entry name" value="Peptidase_M4/M1_CTD_sf"/>
</dbReference>
<reference evidence="7 8" key="1">
    <citation type="journal article" date="2015" name="Nat. Commun.">
        <title>Outbred genome sequencing and CRISPR/Cas9 gene editing in butterflies.</title>
        <authorList>
            <person name="Li X."/>
            <person name="Fan D."/>
            <person name="Zhang W."/>
            <person name="Liu G."/>
            <person name="Zhang L."/>
            <person name="Zhao L."/>
            <person name="Fang X."/>
            <person name="Chen L."/>
            <person name="Dong Y."/>
            <person name="Chen Y."/>
            <person name="Ding Y."/>
            <person name="Zhao R."/>
            <person name="Feng M."/>
            <person name="Zhu Y."/>
            <person name="Feng Y."/>
            <person name="Jiang X."/>
            <person name="Zhu D."/>
            <person name="Xiang H."/>
            <person name="Feng X."/>
            <person name="Li S."/>
            <person name="Wang J."/>
            <person name="Zhang G."/>
            <person name="Kronforst M.R."/>
            <person name="Wang W."/>
        </authorList>
    </citation>
    <scope>NUCLEOTIDE SEQUENCE [LARGE SCALE GENOMIC DNA]</scope>
    <source>
        <strain evidence="7">Ya'a_city_454_Px</strain>
        <tissue evidence="7">Whole body</tissue>
    </source>
</reference>
<dbReference type="GO" id="GO:0006508">
    <property type="term" value="P:proteolysis"/>
    <property type="evidence" value="ECO:0007669"/>
    <property type="project" value="TreeGrafter"/>
</dbReference>
<dbReference type="SUPFAM" id="SSF55486">
    <property type="entry name" value="Metalloproteases ('zincins'), catalytic domain"/>
    <property type="match status" value="1"/>
</dbReference>
<dbReference type="Gene3D" id="1.25.50.20">
    <property type="match status" value="1"/>
</dbReference>
<dbReference type="GO" id="GO:0008270">
    <property type="term" value="F:zinc ion binding"/>
    <property type="evidence" value="ECO:0007669"/>
    <property type="project" value="InterPro"/>
</dbReference>
<keyword evidence="3" id="KW-0732">Signal</keyword>
<proteinExistence type="inferred from homology"/>
<sequence length="1007" mass="114868">MACKRQWKLVIFVTTILLKVCVISLPIPQSSNINVNTDTVDSFTGTSKPKLNVENLIVGNDSIINEDKKNLNRTNSRNDTTRSVDPPPSRNNVRPGQEVRQYSIQITIDGDTFTGRSLMEVQLQHNSREDAIIFHFQDLVITRVMTGILTEANLDDTPHRVRNNRLEINPRQTASSFIVVIEYNGRLSGNGLGLYAGSYDDNTYLAMNLHPTYARRVFPCIDEPNQSSTIRFTFNNVEYDNLVMNSMLEDNSQTHFRPLQGPPHLWGMVAHNLNNAYFPTPNVVLNGRPQVLNQEAQASIAINHYYHALNEWTNKPYLEIILNQNGRMNIVALPDSDRDWYALSTVCIWEPYVFMEINHSVKQRQLALTRIAEMMSKQWFGYVIHPENWRFQWVTSGLSTYAGYEVLKDFQDGPLDTDNALLDVNTLFVTEVIQESLLRDAYINTQALEPSEDIFNEEDIRHNVNGLLKYKAPAIMRMLRLVLGGADDDFIQLAARALLNSRSLQTVNSLNFYDAINSEWLFGGAEIIGNIQDFLEAWVQATGYPTIHVGLRQGGVLITQRFAFSPVTQRNYEIPITYTTSENPNFGDDNIHPISVIDGTTTLDLDIDEEGWIIFNIQAQGYYRVNYDPDLWDNLIEALEDPERREQIHPLNRAALLDDALNLARASKIDYEIALRIALTMEHETEYAVWKAFVRNMNFLRKRLTAMVEEDDDLDQDIYLRMVRRAIVAFEDEIGFQPERVTEPAMVSLTRGLVMDHACRSNYDPCIAVAIDLFYDPNNNEVVNPDIPRDLRPAVYCTMVREGDEDTRTALYERLEIEPSYYERIVILESLACSQDAGFIRTLLEETVANNSPYSAEESVRIFKAVAESSYQNARLALSFISLRTNEIRNRYGGADKLEEIILTLGENMANGDLSTDFINWTGSRNNNLDDSENFAERVASHVDENVDWDNAQLEYVYEWIDENDASTIVVNKEDIIEADPPGPATKVCAVVEDSVVITNWKEIKVD</sequence>
<accession>A0A194QD33</accession>
<evidence type="ECO:0000259" key="5">
    <source>
        <dbReference type="Pfam" id="PF11838"/>
    </source>
</evidence>
<dbReference type="STRING" id="66420.A0A194QD33"/>
<keyword evidence="8" id="KW-1185">Reference proteome</keyword>
<dbReference type="Gene3D" id="2.60.40.1730">
    <property type="entry name" value="tricorn interacting facor f3 domain"/>
    <property type="match status" value="1"/>
</dbReference>
<keyword evidence="7" id="KW-0645">Protease</keyword>
<feature type="signal peptide" evidence="3">
    <location>
        <begin position="1"/>
        <end position="24"/>
    </location>
</feature>
<dbReference type="GO" id="GO:0005615">
    <property type="term" value="C:extracellular space"/>
    <property type="evidence" value="ECO:0007669"/>
    <property type="project" value="TreeGrafter"/>
</dbReference>
<feature type="chain" id="PRO_5008264234" evidence="3">
    <location>
        <begin position="25"/>
        <end position="1007"/>
    </location>
</feature>
<name>A0A194QD33_PAPXU</name>
<protein>
    <submittedName>
        <fullName evidence="7">Membrane alanyl aminopeptidase</fullName>
    </submittedName>
</protein>
<dbReference type="InterPro" id="IPR024571">
    <property type="entry name" value="ERAP1-like_C_dom"/>
</dbReference>
<evidence type="ECO:0000313" key="7">
    <source>
        <dbReference type="EMBL" id="KPJ03372.1"/>
    </source>
</evidence>
<evidence type="ECO:0000259" key="4">
    <source>
        <dbReference type="Pfam" id="PF01433"/>
    </source>
</evidence>
<dbReference type="GO" id="GO:0043171">
    <property type="term" value="P:peptide catabolic process"/>
    <property type="evidence" value="ECO:0007669"/>
    <property type="project" value="TreeGrafter"/>
</dbReference>
<dbReference type="Pfam" id="PF17900">
    <property type="entry name" value="Peptidase_M1_N"/>
    <property type="match status" value="1"/>
</dbReference>
<dbReference type="AlphaFoldDB" id="A0A194QD33"/>
<comment type="similarity">
    <text evidence="1">Belongs to the peptidase M1 family.</text>
</comment>
<dbReference type="GO" id="GO:0016020">
    <property type="term" value="C:membrane"/>
    <property type="evidence" value="ECO:0007669"/>
    <property type="project" value="TreeGrafter"/>
</dbReference>
<evidence type="ECO:0000256" key="3">
    <source>
        <dbReference type="SAM" id="SignalP"/>
    </source>
</evidence>
<dbReference type="InterPro" id="IPR045357">
    <property type="entry name" value="Aminopeptidase_N-like_N"/>
</dbReference>
<gene>
    <name evidence="7" type="ORF">RR46_06528</name>
</gene>
<dbReference type="Pfam" id="PF11838">
    <property type="entry name" value="ERAP1_C"/>
    <property type="match status" value="1"/>
</dbReference>
<feature type="domain" description="Peptidase M1 membrane alanine aminopeptidase" evidence="4">
    <location>
        <begin position="355"/>
        <end position="538"/>
    </location>
</feature>
<dbReference type="GO" id="GO:0042277">
    <property type="term" value="F:peptide binding"/>
    <property type="evidence" value="ECO:0007669"/>
    <property type="project" value="TreeGrafter"/>
</dbReference>
<dbReference type="SUPFAM" id="SSF63737">
    <property type="entry name" value="Leukotriene A4 hydrolase N-terminal domain"/>
    <property type="match status" value="1"/>
</dbReference>
<dbReference type="EMBL" id="KQ459185">
    <property type="protein sequence ID" value="KPJ03372.1"/>
    <property type="molecule type" value="Genomic_DNA"/>
</dbReference>
<evidence type="ECO:0000256" key="1">
    <source>
        <dbReference type="ARBA" id="ARBA00010136"/>
    </source>
</evidence>